<dbReference type="InterPro" id="IPR036282">
    <property type="entry name" value="Glutathione-S-Trfase_C_sf"/>
</dbReference>
<dbReference type="RefSeq" id="XP_026746338.1">
    <property type="nucleotide sequence ID" value="XM_026890537.1"/>
</dbReference>
<keyword evidence="8" id="KW-1185">Reference proteome</keyword>
<organism evidence="8 9">
    <name type="scientific">Trichoplusia ni</name>
    <name type="common">Cabbage looper</name>
    <dbReference type="NCBI Taxonomy" id="7111"/>
    <lineage>
        <taxon>Eukaryota</taxon>
        <taxon>Metazoa</taxon>
        <taxon>Ecdysozoa</taxon>
        <taxon>Arthropoda</taxon>
        <taxon>Hexapoda</taxon>
        <taxon>Insecta</taxon>
        <taxon>Pterygota</taxon>
        <taxon>Neoptera</taxon>
        <taxon>Endopterygota</taxon>
        <taxon>Lepidoptera</taxon>
        <taxon>Glossata</taxon>
        <taxon>Ditrysia</taxon>
        <taxon>Noctuoidea</taxon>
        <taxon>Noctuidae</taxon>
        <taxon>Plusiinae</taxon>
        <taxon>Trichoplusia</taxon>
    </lineage>
</organism>
<proteinExistence type="inferred from homology"/>
<evidence type="ECO:0000256" key="2">
    <source>
        <dbReference type="ARBA" id="ARBA00022768"/>
    </source>
</evidence>
<keyword evidence="3 4" id="KW-0648">Protein biosynthesis</keyword>
<gene>
    <name evidence="9" type="primary">LOC113507643</name>
</gene>
<feature type="domain" description="Translation elongation factor EF1B beta/delta subunit guanine nucleotide exchange" evidence="6">
    <location>
        <begin position="138"/>
        <end position="224"/>
    </location>
</feature>
<comment type="similarity">
    <text evidence="1 4">Belongs to the EF-1-beta/EF-1-delta family.</text>
</comment>
<dbReference type="SMART" id="SM00888">
    <property type="entry name" value="EF1_GNE"/>
    <property type="match status" value="1"/>
</dbReference>
<evidence type="ECO:0000256" key="4">
    <source>
        <dbReference type="RuleBase" id="RU003791"/>
    </source>
</evidence>
<dbReference type="SMART" id="SM01182">
    <property type="entry name" value="EF-1_beta_acid"/>
    <property type="match status" value="1"/>
</dbReference>
<keyword evidence="2 4" id="KW-0251">Elongation factor</keyword>
<sequence>MAVGDVKTAQGLNELNTFLADKSYVSGFTPSQADVQVFEQVGKAPAANLAHALRWYNQIASYTPAERKGWEAGASPLTAGGKTTTAPAPAAKDDDDDDDVDLFGSGDEEEDAEAARIREERLKAYSDKKSKKPALIAKSSILLDVKPWDDETDMKEMEKHVRSIEMDGLLWGASKLVPVGYGINKLQIMCVIEDDKVSVDLLTETIQEFEDFVQSVDIAAFNKI</sequence>
<dbReference type="GO" id="GO:0003746">
    <property type="term" value="F:translation elongation factor activity"/>
    <property type="evidence" value="ECO:0007669"/>
    <property type="project" value="UniProtKB-KW"/>
</dbReference>
<dbReference type="GeneID" id="113507643"/>
<name>A0A7E5WZM8_TRINI</name>
<accession>A0A7E5WZM8</accession>
<dbReference type="AlphaFoldDB" id="A0A7E5WZM8"/>
<reference evidence="9" key="1">
    <citation type="submission" date="2025-08" db="UniProtKB">
        <authorList>
            <consortium name="RefSeq"/>
        </authorList>
    </citation>
    <scope>IDENTIFICATION</scope>
</reference>
<dbReference type="PANTHER" id="PTHR11595">
    <property type="entry name" value="EF-HAND AND COILED-COIL DOMAIN-CONTAINING FAMILY MEMBER"/>
    <property type="match status" value="1"/>
</dbReference>
<dbReference type="SUPFAM" id="SSF54984">
    <property type="entry name" value="eEF-1beta-like"/>
    <property type="match status" value="1"/>
</dbReference>
<dbReference type="InterPro" id="IPR049720">
    <property type="entry name" value="EF1B_bsu/dsu"/>
</dbReference>
<dbReference type="GO" id="GO:0005853">
    <property type="term" value="C:eukaryotic translation elongation factor 1 complex"/>
    <property type="evidence" value="ECO:0007669"/>
    <property type="project" value="InterPro"/>
</dbReference>
<dbReference type="OrthoDB" id="331763at2759"/>
<dbReference type="Pfam" id="PF10587">
    <property type="entry name" value="EF-1_beta_acid"/>
    <property type="match status" value="1"/>
</dbReference>
<evidence type="ECO:0000259" key="6">
    <source>
        <dbReference type="SMART" id="SM00888"/>
    </source>
</evidence>
<protein>
    <submittedName>
        <fullName evidence="9">Elongation factor 1-beta'</fullName>
    </submittedName>
</protein>
<dbReference type="FunCoup" id="A0A7E5WZM8">
    <property type="interactions" value="1756"/>
</dbReference>
<evidence type="ECO:0000256" key="1">
    <source>
        <dbReference type="ARBA" id="ARBA00007411"/>
    </source>
</evidence>
<evidence type="ECO:0000313" key="9">
    <source>
        <dbReference type="RefSeq" id="XP_026746338.1"/>
    </source>
</evidence>
<dbReference type="InterPro" id="IPR053836">
    <property type="entry name" value="Arc1-like_N"/>
</dbReference>
<evidence type="ECO:0000313" key="8">
    <source>
        <dbReference type="Proteomes" id="UP000322000"/>
    </source>
</evidence>
<feature type="compositionally biased region" description="Acidic residues" evidence="5">
    <location>
        <begin position="93"/>
        <end position="112"/>
    </location>
</feature>
<dbReference type="Gene3D" id="1.20.1050.130">
    <property type="match status" value="1"/>
</dbReference>
<dbReference type="Proteomes" id="UP000322000">
    <property type="component" value="Unplaced"/>
</dbReference>
<dbReference type="InterPro" id="IPR001326">
    <property type="entry name" value="Transl_elong_EF1B_B/D_CS"/>
</dbReference>
<dbReference type="Gene3D" id="3.30.70.60">
    <property type="match status" value="1"/>
</dbReference>
<dbReference type="InParanoid" id="A0A7E5WZM8"/>
<dbReference type="SUPFAM" id="SSF47616">
    <property type="entry name" value="GST C-terminal domain-like"/>
    <property type="match status" value="1"/>
</dbReference>
<dbReference type="Pfam" id="PF21972">
    <property type="entry name" value="Arc1p_N_like"/>
    <property type="match status" value="1"/>
</dbReference>
<evidence type="ECO:0000259" key="7">
    <source>
        <dbReference type="SMART" id="SM01182"/>
    </source>
</evidence>
<feature type="compositionally biased region" description="Low complexity" evidence="5">
    <location>
        <begin position="78"/>
        <end position="90"/>
    </location>
</feature>
<dbReference type="InterPro" id="IPR018940">
    <property type="entry name" value="EF-1_beta_acid_region_euk"/>
</dbReference>
<dbReference type="KEGG" id="tnl:113507643"/>
<dbReference type="Pfam" id="PF00736">
    <property type="entry name" value="EF1_GNE"/>
    <property type="match status" value="1"/>
</dbReference>
<dbReference type="InterPro" id="IPR014038">
    <property type="entry name" value="EF1B_bsu/dsu_GNE"/>
</dbReference>
<dbReference type="PROSITE" id="PS00824">
    <property type="entry name" value="EF1BD_1"/>
    <property type="match status" value="1"/>
</dbReference>
<dbReference type="GO" id="GO:0005085">
    <property type="term" value="F:guanyl-nucleotide exchange factor activity"/>
    <property type="evidence" value="ECO:0007669"/>
    <property type="project" value="TreeGrafter"/>
</dbReference>
<dbReference type="CDD" id="cd00292">
    <property type="entry name" value="EF1B"/>
    <property type="match status" value="1"/>
</dbReference>
<dbReference type="InterPro" id="IPR014717">
    <property type="entry name" value="Transl_elong_EF1B/ribsomal_bS6"/>
</dbReference>
<dbReference type="GO" id="GO:0005829">
    <property type="term" value="C:cytosol"/>
    <property type="evidence" value="ECO:0007669"/>
    <property type="project" value="TreeGrafter"/>
</dbReference>
<evidence type="ECO:0000256" key="3">
    <source>
        <dbReference type="ARBA" id="ARBA00022917"/>
    </source>
</evidence>
<dbReference type="InterPro" id="IPR036219">
    <property type="entry name" value="eEF-1beta-like_sf"/>
</dbReference>
<feature type="domain" description="Elongation factor 1 beta central acidic region eukaryote" evidence="7">
    <location>
        <begin position="102"/>
        <end position="129"/>
    </location>
</feature>
<dbReference type="FunFam" id="3.30.70.60:FF:000001">
    <property type="entry name" value="Elongation factor 1-beta 1 like"/>
    <property type="match status" value="1"/>
</dbReference>
<dbReference type="CTD" id="45249"/>
<feature type="region of interest" description="Disordered" evidence="5">
    <location>
        <begin position="71"/>
        <end position="114"/>
    </location>
</feature>
<dbReference type="PANTHER" id="PTHR11595:SF21">
    <property type="entry name" value="ELONGATION FACTOR 1-BETA"/>
    <property type="match status" value="1"/>
</dbReference>
<dbReference type="PROSITE" id="PS00825">
    <property type="entry name" value="EF1BD_2"/>
    <property type="match status" value="1"/>
</dbReference>
<evidence type="ECO:0000256" key="5">
    <source>
        <dbReference type="SAM" id="MobiDB-lite"/>
    </source>
</evidence>